<dbReference type="AlphaFoldDB" id="A0A6M2D971"/>
<dbReference type="EMBL" id="GHWJ01009895">
    <property type="protein sequence ID" value="NOV42632.1"/>
    <property type="molecule type" value="Transcribed_RNA"/>
</dbReference>
<protein>
    <submittedName>
        <fullName evidence="1">Putative secreted protein ovary overexpressed</fullName>
    </submittedName>
</protein>
<organism evidence="1">
    <name type="scientific">Rhipicephalus microplus</name>
    <name type="common">Cattle tick</name>
    <name type="synonym">Boophilus microplus</name>
    <dbReference type="NCBI Taxonomy" id="6941"/>
    <lineage>
        <taxon>Eukaryota</taxon>
        <taxon>Metazoa</taxon>
        <taxon>Ecdysozoa</taxon>
        <taxon>Arthropoda</taxon>
        <taxon>Chelicerata</taxon>
        <taxon>Arachnida</taxon>
        <taxon>Acari</taxon>
        <taxon>Parasitiformes</taxon>
        <taxon>Ixodida</taxon>
        <taxon>Ixodoidea</taxon>
        <taxon>Ixodidae</taxon>
        <taxon>Rhipicephalinae</taxon>
        <taxon>Rhipicephalus</taxon>
        <taxon>Boophilus</taxon>
    </lineage>
</organism>
<proteinExistence type="predicted"/>
<accession>A0A6M2D971</accession>
<sequence>MFSFGCRIFESIPQTAGLVIFIFSVLRRASCQSIVTFTYILRNSWFIAVVALSVRPVHVTTISCAKRFNVSILYYGKEVTFSLGWPVFFIIVNGQQYQLLGRSHGCSSKQYYHYGCEASLARAYVP</sequence>
<name>A0A6M2D971_RHIMP</name>
<evidence type="ECO:0000313" key="1">
    <source>
        <dbReference type="EMBL" id="NOV42632.1"/>
    </source>
</evidence>
<reference evidence="1" key="1">
    <citation type="submission" date="2019-09" db="EMBL/GenBank/DDBJ databases">
        <title>Organ-specific transcriptomic study of the physiology of the cattle tick, Rhipicephalus microplus.</title>
        <authorList>
            <person name="Tirloni L."/>
            <person name="Braz G."/>
            <person name="Gandara A.C.P."/>
            <person name="Sabadin G.A."/>
            <person name="da Silva R.M."/>
            <person name="Guizzo M.G."/>
            <person name="Machado J.A."/>
            <person name="Costa E.P."/>
            <person name="Gomes H.F."/>
            <person name="Moraes J."/>
            <person name="Mota M.B.S."/>
            <person name="Mesquita R.D."/>
            <person name="Alvarenga P.H."/>
            <person name="Alves F."/>
            <person name="Seixas A."/>
            <person name="da Fonseca R.N."/>
            <person name="Fogaca A."/>
            <person name="Logullo C."/>
            <person name="Tanaka A."/>
            <person name="Daffre S."/>
            <person name="Termignoni C."/>
            <person name="Vaz I.S.Jr."/>
            <person name="Oliveira P.L."/>
            <person name="Ribeiro J.M."/>
        </authorList>
    </citation>
    <scope>NUCLEOTIDE SEQUENCE</scope>
    <source>
        <strain evidence="1">Porto Alegre</strain>
    </source>
</reference>